<dbReference type="Gramene" id="TVU10911">
    <property type="protein sequence ID" value="TVU10911"/>
    <property type="gene ID" value="EJB05_44466"/>
</dbReference>
<reference evidence="1 2" key="1">
    <citation type="journal article" date="2019" name="Sci. Rep.">
        <title>A high-quality genome of Eragrostis curvula grass provides insights into Poaceae evolution and supports new strategies to enhance forage quality.</title>
        <authorList>
            <person name="Carballo J."/>
            <person name="Santos B.A.C.M."/>
            <person name="Zappacosta D."/>
            <person name="Garbus I."/>
            <person name="Selva J.P."/>
            <person name="Gallo C.A."/>
            <person name="Diaz A."/>
            <person name="Albertini E."/>
            <person name="Caccamo M."/>
            <person name="Echenique V."/>
        </authorList>
    </citation>
    <scope>NUCLEOTIDE SEQUENCE [LARGE SCALE GENOMIC DNA]</scope>
    <source>
        <strain evidence="2">cv. Victoria</strain>
        <tissue evidence="1">Leaf</tissue>
    </source>
</reference>
<dbReference type="EMBL" id="RWGY01000039">
    <property type="protein sequence ID" value="TVU10911.1"/>
    <property type="molecule type" value="Genomic_DNA"/>
</dbReference>
<proteinExistence type="predicted"/>
<gene>
    <name evidence="1" type="ORF">EJB05_44466</name>
</gene>
<evidence type="ECO:0000313" key="2">
    <source>
        <dbReference type="Proteomes" id="UP000324897"/>
    </source>
</evidence>
<sequence length="99" mass="10233">MSSSLLLVPVAESRSTASTFFTSGALLEAAAGRNAGVPIGWHNEALFPTVSRWLCGSQMPSPSGPDAVGGILAGEWVTPSMGGTNFVQQARETKDDQAP</sequence>
<feature type="non-terminal residue" evidence="1">
    <location>
        <position position="1"/>
    </location>
</feature>
<dbReference type="Proteomes" id="UP000324897">
    <property type="component" value="Chromosome 3"/>
</dbReference>
<protein>
    <submittedName>
        <fullName evidence="1">Uncharacterized protein</fullName>
    </submittedName>
</protein>
<evidence type="ECO:0000313" key="1">
    <source>
        <dbReference type="EMBL" id="TVU10911.1"/>
    </source>
</evidence>
<dbReference type="AlphaFoldDB" id="A0A5J9TJS6"/>
<comment type="caution">
    <text evidence="1">The sequence shown here is derived from an EMBL/GenBank/DDBJ whole genome shotgun (WGS) entry which is preliminary data.</text>
</comment>
<accession>A0A5J9TJS6</accession>
<organism evidence="1 2">
    <name type="scientific">Eragrostis curvula</name>
    <name type="common">weeping love grass</name>
    <dbReference type="NCBI Taxonomy" id="38414"/>
    <lineage>
        <taxon>Eukaryota</taxon>
        <taxon>Viridiplantae</taxon>
        <taxon>Streptophyta</taxon>
        <taxon>Embryophyta</taxon>
        <taxon>Tracheophyta</taxon>
        <taxon>Spermatophyta</taxon>
        <taxon>Magnoliopsida</taxon>
        <taxon>Liliopsida</taxon>
        <taxon>Poales</taxon>
        <taxon>Poaceae</taxon>
        <taxon>PACMAD clade</taxon>
        <taxon>Chloridoideae</taxon>
        <taxon>Eragrostideae</taxon>
        <taxon>Eragrostidinae</taxon>
        <taxon>Eragrostis</taxon>
    </lineage>
</organism>
<name>A0A5J9TJS6_9POAL</name>
<keyword evidence="2" id="KW-1185">Reference proteome</keyword>